<keyword evidence="3" id="KW-0805">Transcription regulation</keyword>
<dbReference type="SUPFAM" id="SSF55781">
    <property type="entry name" value="GAF domain-like"/>
    <property type="match status" value="1"/>
</dbReference>
<dbReference type="PROSITE" id="PS50801">
    <property type="entry name" value="STAS"/>
    <property type="match status" value="1"/>
</dbReference>
<dbReference type="GO" id="GO:0016301">
    <property type="term" value="F:kinase activity"/>
    <property type="evidence" value="ECO:0007669"/>
    <property type="project" value="UniProtKB-KW"/>
</dbReference>
<dbReference type="STRING" id="200378.SAMN05216553_103116"/>
<dbReference type="SUPFAM" id="SSF52172">
    <property type="entry name" value="CheY-like"/>
    <property type="match status" value="1"/>
</dbReference>
<accession>A0A1G7NNM2</accession>
<keyword evidence="4" id="KW-0804">Transcription</keyword>
<dbReference type="Pfam" id="PF13185">
    <property type="entry name" value="GAF_2"/>
    <property type="match status" value="1"/>
</dbReference>
<dbReference type="Gene3D" id="3.30.450.40">
    <property type="match status" value="1"/>
</dbReference>
<reference evidence="8" key="1">
    <citation type="submission" date="2016-10" db="EMBL/GenBank/DDBJ databases">
        <authorList>
            <person name="Varghese N."/>
            <person name="Submissions S."/>
        </authorList>
    </citation>
    <scope>NUCLEOTIDE SEQUENCE [LARGE SCALE GENOMIC DNA]</scope>
    <source>
        <strain evidence="8">CGMCC 4.3506</strain>
    </source>
</reference>
<evidence type="ECO:0000256" key="2">
    <source>
        <dbReference type="ARBA" id="ARBA00022777"/>
    </source>
</evidence>
<organism evidence="7 8">
    <name type="scientific">Lentzea fradiae</name>
    <dbReference type="NCBI Taxonomy" id="200378"/>
    <lineage>
        <taxon>Bacteria</taxon>
        <taxon>Bacillati</taxon>
        <taxon>Actinomycetota</taxon>
        <taxon>Actinomycetes</taxon>
        <taxon>Pseudonocardiales</taxon>
        <taxon>Pseudonocardiaceae</taxon>
        <taxon>Lentzea</taxon>
    </lineage>
</organism>
<proteinExistence type="predicted"/>
<dbReference type="AlphaFoldDB" id="A0A1G7NNM2"/>
<evidence type="ECO:0000259" key="5">
    <source>
        <dbReference type="PROSITE" id="PS50801"/>
    </source>
</evidence>
<protein>
    <submittedName>
        <fullName evidence="7">GAF domain-containing protein</fullName>
    </submittedName>
</protein>
<dbReference type="Proteomes" id="UP000199623">
    <property type="component" value="Unassembled WGS sequence"/>
</dbReference>
<dbReference type="InterPro" id="IPR003018">
    <property type="entry name" value="GAF"/>
</dbReference>
<name>A0A1G7NNM2_9PSEU</name>
<dbReference type="InterPro" id="IPR036388">
    <property type="entry name" value="WH-like_DNA-bd_sf"/>
</dbReference>
<feature type="domain" description="ANTAR" evidence="6">
    <location>
        <begin position="285"/>
        <end position="346"/>
    </location>
</feature>
<dbReference type="Gene3D" id="1.10.10.10">
    <property type="entry name" value="Winged helix-like DNA-binding domain superfamily/Winged helix DNA-binding domain"/>
    <property type="match status" value="1"/>
</dbReference>
<dbReference type="InterPro" id="IPR005561">
    <property type="entry name" value="ANTAR"/>
</dbReference>
<dbReference type="PROSITE" id="PS50921">
    <property type="entry name" value="ANTAR"/>
    <property type="match status" value="1"/>
</dbReference>
<gene>
    <name evidence="7" type="ORF">SAMN05216553_103116</name>
</gene>
<keyword evidence="2" id="KW-0418">Kinase</keyword>
<evidence type="ECO:0000313" key="8">
    <source>
        <dbReference type="Proteomes" id="UP000199623"/>
    </source>
</evidence>
<evidence type="ECO:0000256" key="4">
    <source>
        <dbReference type="ARBA" id="ARBA00023163"/>
    </source>
</evidence>
<evidence type="ECO:0000256" key="3">
    <source>
        <dbReference type="ARBA" id="ARBA00023015"/>
    </source>
</evidence>
<dbReference type="EMBL" id="FNCC01000003">
    <property type="protein sequence ID" value="SDF75541.1"/>
    <property type="molecule type" value="Genomic_DNA"/>
</dbReference>
<dbReference type="Gene3D" id="3.30.750.24">
    <property type="entry name" value="STAS domain"/>
    <property type="match status" value="1"/>
</dbReference>
<evidence type="ECO:0000313" key="7">
    <source>
        <dbReference type="EMBL" id="SDF75541.1"/>
    </source>
</evidence>
<evidence type="ECO:0000256" key="1">
    <source>
        <dbReference type="ARBA" id="ARBA00022679"/>
    </source>
</evidence>
<dbReference type="SUPFAM" id="SSF52091">
    <property type="entry name" value="SpoIIaa-like"/>
    <property type="match status" value="1"/>
</dbReference>
<sequence length="360" mass="38331">MDLTATTTEPALVLTLPGVTELDAAAVHAMSDAISASPQPSLVVLDLRPLPGLRVTDARTLLSFARTQATRGVRCVFLVERARAVRRMLDAADPAEEVPRFTGLEEALLGTPRPVDTGVEDLVPQFEALTRALLTTTTVAAALDQVVTTATQLVPAAAVVSVTLREQDGTFTTPASTDGVAEELDEVQYRTGRGPCVEAARADGPGYVTSTDLGYDHRWPEFAETAARAGLTGVLATELPAGNGVVTGALNVYTRGHDRITETDRHTALLLATHTSLVLAHLQAAEVAALRTTQMRRAIDSRDIIGQAKGILMSRQGVTADEAFGLLRQTSQDLNVKLVEVAARLVHRRADLTPDEPPEL</sequence>
<evidence type="ECO:0000259" key="6">
    <source>
        <dbReference type="PROSITE" id="PS50921"/>
    </source>
</evidence>
<dbReference type="InterPro" id="IPR029016">
    <property type="entry name" value="GAF-like_dom_sf"/>
</dbReference>
<dbReference type="InterPro" id="IPR011006">
    <property type="entry name" value="CheY-like_superfamily"/>
</dbReference>
<dbReference type="GO" id="GO:0003723">
    <property type="term" value="F:RNA binding"/>
    <property type="evidence" value="ECO:0007669"/>
    <property type="project" value="InterPro"/>
</dbReference>
<dbReference type="InterPro" id="IPR002645">
    <property type="entry name" value="STAS_dom"/>
</dbReference>
<dbReference type="RefSeq" id="WP_245743818.1">
    <property type="nucleotide sequence ID" value="NZ_FNCC01000003.1"/>
</dbReference>
<dbReference type="Pfam" id="PF03861">
    <property type="entry name" value="ANTAR"/>
    <property type="match status" value="1"/>
</dbReference>
<dbReference type="SMART" id="SM00065">
    <property type="entry name" value="GAF"/>
    <property type="match status" value="1"/>
</dbReference>
<feature type="domain" description="STAS" evidence="5">
    <location>
        <begin position="21"/>
        <end position="111"/>
    </location>
</feature>
<keyword evidence="1" id="KW-0808">Transferase</keyword>
<keyword evidence="8" id="KW-1185">Reference proteome</keyword>
<dbReference type="SMART" id="SM01012">
    <property type="entry name" value="ANTAR"/>
    <property type="match status" value="1"/>
</dbReference>
<dbReference type="InterPro" id="IPR036513">
    <property type="entry name" value="STAS_dom_sf"/>
</dbReference>